<organism evidence="3">
    <name type="scientific">marine metagenome</name>
    <dbReference type="NCBI Taxonomy" id="408172"/>
    <lineage>
        <taxon>unclassified sequences</taxon>
        <taxon>metagenomes</taxon>
        <taxon>ecological metagenomes</taxon>
    </lineage>
</organism>
<dbReference type="InterPro" id="IPR002035">
    <property type="entry name" value="VWF_A"/>
</dbReference>
<accession>A0A381YW84</accession>
<name>A0A381YW84_9ZZZZ</name>
<reference evidence="3" key="1">
    <citation type="submission" date="2018-05" db="EMBL/GenBank/DDBJ databases">
        <authorList>
            <person name="Lanie J.A."/>
            <person name="Ng W.-L."/>
            <person name="Kazmierczak K.M."/>
            <person name="Andrzejewski T.M."/>
            <person name="Davidsen T.M."/>
            <person name="Wayne K.J."/>
            <person name="Tettelin H."/>
            <person name="Glass J.I."/>
            <person name="Rusch D."/>
            <person name="Podicherti R."/>
            <person name="Tsui H.-C.T."/>
            <person name="Winkler M.E."/>
        </authorList>
    </citation>
    <scope>NUCLEOTIDE SEQUENCE</scope>
</reference>
<dbReference type="InterPro" id="IPR036705">
    <property type="entry name" value="Ribosyl_crysJ1_sf"/>
</dbReference>
<feature type="region of interest" description="Disordered" evidence="1">
    <location>
        <begin position="329"/>
        <end position="354"/>
    </location>
</feature>
<evidence type="ECO:0000313" key="3">
    <source>
        <dbReference type="EMBL" id="SVA81288.1"/>
    </source>
</evidence>
<protein>
    <recommendedName>
        <fullName evidence="2">VWFA domain-containing protein</fullName>
    </recommendedName>
</protein>
<dbReference type="InterPro" id="IPR036465">
    <property type="entry name" value="vWFA_dom_sf"/>
</dbReference>
<dbReference type="Gene3D" id="1.10.4080.10">
    <property type="entry name" value="ADP-ribosylation/Crystallin J1"/>
    <property type="match status" value="1"/>
</dbReference>
<dbReference type="EMBL" id="UINC01019222">
    <property type="protein sequence ID" value="SVA81288.1"/>
    <property type="molecule type" value="Genomic_DNA"/>
</dbReference>
<evidence type="ECO:0000256" key="1">
    <source>
        <dbReference type="SAM" id="MobiDB-lite"/>
    </source>
</evidence>
<dbReference type="PANTHER" id="PTHR16222">
    <property type="entry name" value="ADP-RIBOSYLGLYCOHYDROLASE"/>
    <property type="match status" value="1"/>
</dbReference>
<evidence type="ECO:0000259" key="2">
    <source>
        <dbReference type="PROSITE" id="PS50234"/>
    </source>
</evidence>
<sequence length="569" mass="59640">MENIETRFGPDATKAVAGRIGNPPVGDSDLQPAPKDRSRGALMGAVVGEALGEPVEDRPRNWIVANLGRISGHVIPNPKAGSDTQLTLMTADSILAGAESHPERFAARLAATTIDTRGQAVLRAQAAIRAGRPWWSAAAPSSAGTSGAARCGAFGLMWAGDPQRAAYEAALSTSVTHGHPVATSAAAAFAAAVALAANGDGPLGADWLTAIAEICAEFNQGDIDGATVIDRIRILPAMLAQSPEAALSMLGTGPVAIEAVPAALWCAATARTPVEGLFNAVNAGGDTDTIAAMAGTCLGARNGTAAWPGHLTQVDGLDAAVDVADRISQAAPEVTNPKPGTTNPNPGKEPDGDTPVHVSFLIDRSGSMQGLVEDVVGGFNSFLATQKGETGDCTMTLVQFDSQNPFEVVHDAAPINQVPDLTRDRYQPRGATPLLDALGDLVTSVDRRLAGLGTPEDQIVVVFSDGFENASTRWTRSTLFEAIEARKAADWTFVYLGANQDSYHEAGHLGFDDTNVQNFRGDGRGTRHAMSSVDRAVRDYRRAPAAEKMRRKKNLFDDLKEAEADHMAR</sequence>
<dbReference type="SUPFAM" id="SSF101478">
    <property type="entry name" value="ADP-ribosylglycohydrolase"/>
    <property type="match status" value="1"/>
</dbReference>
<dbReference type="InterPro" id="IPR050792">
    <property type="entry name" value="ADP-ribosylglycohydrolase"/>
</dbReference>
<dbReference type="AlphaFoldDB" id="A0A381YW84"/>
<proteinExistence type="predicted"/>
<feature type="region of interest" description="Disordered" evidence="1">
    <location>
        <begin position="1"/>
        <end position="37"/>
    </location>
</feature>
<dbReference type="Gene3D" id="3.40.50.410">
    <property type="entry name" value="von Willebrand factor, type A domain"/>
    <property type="match status" value="1"/>
</dbReference>
<dbReference type="SUPFAM" id="SSF53300">
    <property type="entry name" value="vWA-like"/>
    <property type="match status" value="1"/>
</dbReference>
<dbReference type="Pfam" id="PF03747">
    <property type="entry name" value="ADP_ribosyl_GH"/>
    <property type="match status" value="1"/>
</dbReference>
<gene>
    <name evidence="3" type="ORF">METZ01_LOCUS134142</name>
</gene>
<dbReference type="PROSITE" id="PS50234">
    <property type="entry name" value="VWFA"/>
    <property type="match status" value="1"/>
</dbReference>
<dbReference type="SMART" id="SM00327">
    <property type="entry name" value="VWA"/>
    <property type="match status" value="1"/>
</dbReference>
<dbReference type="InterPro" id="IPR005502">
    <property type="entry name" value="Ribosyl_crysJ1"/>
</dbReference>
<feature type="domain" description="VWFA" evidence="2">
    <location>
        <begin position="357"/>
        <end position="559"/>
    </location>
</feature>
<dbReference type="PANTHER" id="PTHR16222:SF12">
    <property type="entry name" value="ADP-RIBOSYLGLYCOHYDROLASE-RELATED"/>
    <property type="match status" value="1"/>
</dbReference>
<dbReference type="CDD" id="cd00198">
    <property type="entry name" value="vWFA"/>
    <property type="match status" value="1"/>
</dbReference>
<feature type="compositionally biased region" description="Low complexity" evidence="1">
    <location>
        <begin position="335"/>
        <end position="346"/>
    </location>
</feature>